<evidence type="ECO:0000313" key="1">
    <source>
        <dbReference type="EMBL" id="KHD79172.1"/>
    </source>
</evidence>
<dbReference type="eggNOG" id="COG1413">
    <property type="taxonomic scope" value="Bacteria"/>
</dbReference>
<dbReference type="Proteomes" id="UP000054537">
    <property type="component" value="Unassembled WGS sequence"/>
</dbReference>
<keyword evidence="2" id="KW-1185">Reference proteome</keyword>
<dbReference type="PANTHER" id="PTHR12697:SF38">
    <property type="entry name" value="PBS LYASE HEAT DOMAIN PROTEIN REPEAT-CONTAINING PROTEIN"/>
    <property type="match status" value="1"/>
</dbReference>
<evidence type="ECO:0008006" key="3">
    <source>
        <dbReference type="Google" id="ProtNLM"/>
    </source>
</evidence>
<evidence type="ECO:0000313" key="2">
    <source>
        <dbReference type="Proteomes" id="UP000054537"/>
    </source>
</evidence>
<protein>
    <recommendedName>
        <fullName evidence="3">PBS lyase</fullName>
    </recommendedName>
</protein>
<dbReference type="SMART" id="SM00567">
    <property type="entry name" value="EZ_HEAT"/>
    <property type="match status" value="6"/>
</dbReference>
<dbReference type="InterPro" id="IPR011989">
    <property type="entry name" value="ARM-like"/>
</dbReference>
<dbReference type="PANTHER" id="PTHR12697">
    <property type="entry name" value="PBS LYASE HEAT-LIKE PROTEIN"/>
    <property type="match status" value="1"/>
</dbReference>
<organism evidence="1 2">
    <name type="scientific">Actinoplanes utahensis</name>
    <dbReference type="NCBI Taxonomy" id="1869"/>
    <lineage>
        <taxon>Bacteria</taxon>
        <taxon>Bacillati</taxon>
        <taxon>Actinomycetota</taxon>
        <taxon>Actinomycetes</taxon>
        <taxon>Micromonosporales</taxon>
        <taxon>Micromonosporaceae</taxon>
        <taxon>Actinoplanes</taxon>
    </lineage>
</organism>
<dbReference type="InterPro" id="IPR004155">
    <property type="entry name" value="PBS_lyase_HEAT"/>
</dbReference>
<dbReference type="STRING" id="1869.MB27_00630"/>
<comment type="caution">
    <text evidence="1">The sequence shown here is derived from an EMBL/GenBank/DDBJ whole genome shotgun (WGS) entry which is preliminary data.</text>
</comment>
<reference evidence="1 2" key="1">
    <citation type="submission" date="2014-10" db="EMBL/GenBank/DDBJ databases">
        <title>Draft genome sequence of Actinoplanes utahensis NRRL 12052.</title>
        <authorList>
            <person name="Velasco-Bucheli B."/>
            <person name="del Cerro C."/>
            <person name="Hormigo D."/>
            <person name="Garcia J.L."/>
            <person name="Acebal C."/>
            <person name="Arroyo M."/>
            <person name="de la Mata I."/>
        </authorList>
    </citation>
    <scope>NUCLEOTIDE SEQUENCE [LARGE SCALE GENOMIC DNA]</scope>
    <source>
        <strain evidence="1 2">NRRL 12052</strain>
    </source>
</reference>
<dbReference type="SUPFAM" id="SSF48371">
    <property type="entry name" value="ARM repeat"/>
    <property type="match status" value="1"/>
</dbReference>
<dbReference type="GO" id="GO:0016491">
    <property type="term" value="F:oxidoreductase activity"/>
    <property type="evidence" value="ECO:0007669"/>
    <property type="project" value="TreeGrafter"/>
</dbReference>
<proteinExistence type="predicted"/>
<name>A0A0A6XGE6_ACTUT</name>
<accession>A0A0A6XGE6</accession>
<dbReference type="InterPro" id="IPR016024">
    <property type="entry name" value="ARM-type_fold"/>
</dbReference>
<dbReference type="EMBL" id="JRTT01000001">
    <property type="protein sequence ID" value="KHD79172.1"/>
    <property type="molecule type" value="Genomic_DNA"/>
</dbReference>
<dbReference type="Gene3D" id="1.25.10.10">
    <property type="entry name" value="Leucine-rich Repeat Variant"/>
    <property type="match status" value="3"/>
</dbReference>
<dbReference type="AlphaFoldDB" id="A0A0A6XGE6"/>
<dbReference type="Pfam" id="PF13646">
    <property type="entry name" value="HEAT_2"/>
    <property type="match status" value="2"/>
</dbReference>
<gene>
    <name evidence="1" type="ORF">MB27_00630</name>
</gene>
<sequence length="392" mass="40834">MEPSEALRRLHEHAEHLDVDRDTVEFVAGTVAAAAAGTLPDALRQQLAHFLRRADADGRDLTALLLADVAGVTALPDLVAAAEVDMGDQYLLHETIDGLIRSGGAMARWLLTDMIGNGSSGQRAAALRLLEPIVEPADVTLLGGAASDPDPKIRVPALEALAGLPGDAAAVTLLVGGLQDQDPGVRAAAIDLLAGQGDPAAVAPLSPLTTDPEPRVRRRLAYALGRLGRDEGDGGPAQATLQIMLRDDDPAVRDRAQAALGEIGGAQAAGMLLAGASSADPRQRAHAAKALARLVDEDPRAEERIRSLARDPDAGVRAAVLSGLATVGDITGRWESLVNALAGDSDVTVRHRVVGTAVHLLPYPDEILILLSTDPSGFVREAAALALSRRRR</sequence>